<dbReference type="Pfam" id="PF16889">
    <property type="entry name" value="Hepar_II_III_N"/>
    <property type="match status" value="1"/>
</dbReference>
<dbReference type="HOGENOM" id="CLU_022012_0_0_9"/>
<keyword evidence="2" id="KW-0732">Signal</keyword>
<dbReference type="RefSeq" id="WP_011590208.1">
    <property type="nucleotide sequence ID" value="NC_008261.1"/>
</dbReference>
<dbReference type="Gene3D" id="2.70.98.70">
    <property type="match status" value="1"/>
</dbReference>
<evidence type="ECO:0000259" key="5">
    <source>
        <dbReference type="Pfam" id="PF07940"/>
    </source>
</evidence>
<comment type="subcellular location">
    <subcellularLocation>
        <location evidence="1">Periplasm</location>
    </subcellularLocation>
</comment>
<feature type="domain" description="Heparinase II/III-like C-terminal" evidence="5">
    <location>
        <begin position="413"/>
        <end position="575"/>
    </location>
</feature>
<organism evidence="7 8">
    <name type="scientific">Clostridium perfringens (strain ATCC 13124 / DSM 756 / JCM 1290 / NCIMB 6125 / NCTC 8237 / Type A)</name>
    <dbReference type="NCBI Taxonomy" id="195103"/>
    <lineage>
        <taxon>Bacteria</taxon>
        <taxon>Bacillati</taxon>
        <taxon>Bacillota</taxon>
        <taxon>Clostridia</taxon>
        <taxon>Eubacteriales</taxon>
        <taxon>Clostridiaceae</taxon>
        <taxon>Clostridium</taxon>
    </lineage>
</organism>
<dbReference type="InterPro" id="IPR031680">
    <property type="entry name" value="Hepar_II_III_N"/>
</dbReference>
<dbReference type="Pfam" id="PF07940">
    <property type="entry name" value="Hepar_II_III_C"/>
    <property type="match status" value="1"/>
</dbReference>
<dbReference type="GO" id="GO:0016829">
    <property type="term" value="F:lyase activity"/>
    <property type="evidence" value="ECO:0007669"/>
    <property type="project" value="UniProtKB-KW"/>
</dbReference>
<dbReference type="PANTHER" id="PTHR39210">
    <property type="entry name" value="HEPARIN-SULFATE LYASE"/>
    <property type="match status" value="1"/>
</dbReference>
<evidence type="ECO:0000259" key="6">
    <source>
        <dbReference type="Pfam" id="PF16889"/>
    </source>
</evidence>
<reference evidence="7 8" key="1">
    <citation type="journal article" date="2006" name="Genome Res.">
        <title>Skewed genomic variability in strains of the toxigenic bacterial pathogen, Clostridium perfringens.</title>
        <authorList>
            <person name="Myers G.S."/>
            <person name="Rasko D.A."/>
            <person name="Cheung J.K."/>
            <person name="Ravel J."/>
            <person name="Seshadri R."/>
            <person name="Deboy R.T."/>
            <person name="Ren Q."/>
            <person name="Varga J."/>
            <person name="Awad M.M."/>
            <person name="Brinkac L.M."/>
            <person name="Daugherty S.C."/>
            <person name="Haft D.H."/>
            <person name="Dodson R.J."/>
            <person name="Madupu R."/>
            <person name="Nelson W.C."/>
            <person name="Rosovitz M.J."/>
            <person name="Sullivan S.A."/>
            <person name="Khouri H."/>
            <person name="Dimitrov G.I."/>
            <person name="Watkins K.L."/>
            <person name="Mulligan S."/>
            <person name="Benton J."/>
            <person name="Radune D."/>
            <person name="Fisher D.J."/>
            <person name="Atkins H.S."/>
            <person name="Hiscox T."/>
            <person name="Jost B.H."/>
            <person name="Billington S.J."/>
            <person name="Songer J.G."/>
            <person name="McClane B.A."/>
            <person name="Titball R.W."/>
            <person name="Rood J.I."/>
            <person name="Melville S.B."/>
            <person name="Paulsen I.T."/>
        </authorList>
    </citation>
    <scope>NUCLEOTIDE SEQUENCE [LARGE SCALE GENOMIC DNA]</scope>
    <source>
        <strain evidence="8">ATCC 13124 / DSM 756 / JCM 1290 / NCIMB 6125 / NCTC 8237 / S 107 / Type A</strain>
    </source>
</reference>
<evidence type="ECO:0000313" key="7">
    <source>
        <dbReference type="EMBL" id="ABG85036.1"/>
    </source>
</evidence>
<evidence type="ECO:0000256" key="3">
    <source>
        <dbReference type="ARBA" id="ARBA00022764"/>
    </source>
</evidence>
<evidence type="ECO:0000256" key="1">
    <source>
        <dbReference type="ARBA" id="ARBA00004418"/>
    </source>
</evidence>
<dbReference type="SUPFAM" id="SSF48230">
    <property type="entry name" value="Chondroitin AC/alginate lyase"/>
    <property type="match status" value="1"/>
</dbReference>
<dbReference type="InterPro" id="IPR008929">
    <property type="entry name" value="Chondroitin_lyas"/>
</dbReference>
<keyword evidence="3" id="KW-0574">Periplasm</keyword>
<dbReference type="STRING" id="195103.CPF_0471"/>
<dbReference type="Proteomes" id="UP000001823">
    <property type="component" value="Chromosome"/>
</dbReference>
<dbReference type="AlphaFoldDB" id="A0A0H2YV70"/>
<accession>A0A0H2YV70</accession>
<dbReference type="EMBL" id="CP000246">
    <property type="protein sequence ID" value="ABG85036.1"/>
    <property type="molecule type" value="Genomic_DNA"/>
</dbReference>
<feature type="domain" description="Heparin-sulfate lyase N-terminal" evidence="6">
    <location>
        <begin position="104"/>
        <end position="354"/>
    </location>
</feature>
<evidence type="ECO:0000256" key="2">
    <source>
        <dbReference type="ARBA" id="ARBA00022729"/>
    </source>
</evidence>
<name>A0A0H2YV70_CLOP1</name>
<dbReference type="eggNOG" id="COG5360">
    <property type="taxonomic scope" value="Bacteria"/>
</dbReference>
<dbReference type="KEGG" id="cpf:CPF_0471"/>
<gene>
    <name evidence="7" type="ordered locus">CPF_0471</name>
</gene>
<sequence length="630" mass="75150">MFFKIIKILKQDGFNILYIKIKKKLYEKFKYLKYLITKEKLYNKLEFVSSKKRLLLDNNILRKNICYKTEIINIANKVLDNKLEFLGIKICETDNKIEWNKDYLNNFYWKNKYYKNIQLTDKNFKADVKIPWEISRLHHLVFIGEAYILSNNEKFVNKFVSIINDWKKNNPYKMSVNWTCAMEVAIRAVNIITSLEFFEESKSLKKEIPNINGILYKHGEFIFENLEIVDGIKSNHYLSDICGLFWIAIYFKGFNNETKKWLEFSFKEIENEMKNEVNNDGSSYEGSTSYHKLVTELFLFTAIFAKKNGYRFSKEFDNKLKLMVEFLYNISNQDNTIPLLGDNDDGRFIILSNYYSKEKYCIDYIIDLFNGYSSKNYNFIRNEKIKYYDSKFVFEENDKLEKKFFNNITQYYYGGYYILKNNRFKLLIRCGELSFRGQGAHSHNDQLSFILSIDGKEIFIDPGTYVYNSNYEMRNKFRSTCMHNTVQIENEEQNLIDFDNLFALKERTFSKKLVFNETFFSGEHYGYFKSKGIVHKRNIEIQNNILLLNDIFYDNKKYKKTINFNLAKNCCVEIINNEIIIDSKVKIVTDMEYCVDVGKFSARYGVLEDTKRITFTTKENFCSLKLKLID</sequence>
<evidence type="ECO:0000256" key="4">
    <source>
        <dbReference type="ARBA" id="ARBA00023239"/>
    </source>
</evidence>
<proteinExistence type="predicted"/>
<dbReference type="InterPro" id="IPR012480">
    <property type="entry name" value="Hepar_II_III_C"/>
</dbReference>
<keyword evidence="8" id="KW-1185">Reference proteome</keyword>
<dbReference type="GO" id="GO:0042597">
    <property type="term" value="C:periplasmic space"/>
    <property type="evidence" value="ECO:0007669"/>
    <property type="project" value="UniProtKB-SubCell"/>
</dbReference>
<dbReference type="PANTHER" id="PTHR39210:SF1">
    <property type="entry name" value="HEPARIN-SULFATE LYASE"/>
    <property type="match status" value="1"/>
</dbReference>
<protein>
    <submittedName>
        <fullName evidence="7">Heparinase II/III-like protein</fullName>
    </submittedName>
</protein>
<dbReference type="Gene3D" id="1.50.10.100">
    <property type="entry name" value="Chondroitin AC/alginate lyase"/>
    <property type="match status" value="1"/>
</dbReference>
<evidence type="ECO:0000313" key="8">
    <source>
        <dbReference type="Proteomes" id="UP000001823"/>
    </source>
</evidence>
<dbReference type="PaxDb" id="195103-CPF_0471"/>
<keyword evidence="4" id="KW-0456">Lyase</keyword>